<name>A0A6J6GII3_9ZZZZ</name>
<dbReference type="CDD" id="cd00063">
    <property type="entry name" value="FN3"/>
    <property type="match status" value="1"/>
</dbReference>
<dbReference type="Pfam" id="PF00041">
    <property type="entry name" value="fn3"/>
    <property type="match status" value="1"/>
</dbReference>
<keyword evidence="1" id="KW-0812">Transmembrane</keyword>
<dbReference type="InterPro" id="IPR043159">
    <property type="entry name" value="Lectin_gal-bd_sf"/>
</dbReference>
<dbReference type="InterPro" id="IPR036116">
    <property type="entry name" value="FN3_sf"/>
</dbReference>
<dbReference type="SUPFAM" id="SSF49265">
    <property type="entry name" value="Fibronectin type III"/>
    <property type="match status" value="1"/>
</dbReference>
<keyword evidence="1" id="KW-1133">Transmembrane helix</keyword>
<feature type="domain" description="Fibronectin type-III" evidence="2">
    <location>
        <begin position="566"/>
        <end position="661"/>
    </location>
</feature>
<dbReference type="AlphaFoldDB" id="A0A6J6GII3"/>
<dbReference type="EMBL" id="CAEZUL010000054">
    <property type="protein sequence ID" value="CAB4598914.1"/>
    <property type="molecule type" value="Genomic_DNA"/>
</dbReference>
<dbReference type="InterPro" id="IPR003961">
    <property type="entry name" value="FN3_dom"/>
</dbReference>
<dbReference type="Gene3D" id="2.60.120.740">
    <property type="match status" value="1"/>
</dbReference>
<feature type="transmembrane region" description="Helical" evidence="1">
    <location>
        <begin position="785"/>
        <end position="803"/>
    </location>
</feature>
<keyword evidence="1" id="KW-0472">Membrane</keyword>
<accession>A0A6J6GII3</accession>
<organism evidence="3">
    <name type="scientific">freshwater metagenome</name>
    <dbReference type="NCBI Taxonomy" id="449393"/>
    <lineage>
        <taxon>unclassified sequences</taxon>
        <taxon>metagenomes</taxon>
        <taxon>ecological metagenomes</taxon>
    </lineage>
</organism>
<dbReference type="InterPro" id="IPR013783">
    <property type="entry name" value="Ig-like_fold"/>
</dbReference>
<sequence length="808" mass="85163">MRISTKLSVALATVGVLALAACSGSSSSSNGNRTKNAALVQPEKMLGSDETIVDISGISGNVRGVATDGEKVFVRTSDDPNGVIYETGFDGQNTVRHEVSNAPGDVDGAQANLALSHGCIWTSSHGGDLYCTSTSDWTATKVEVPSDKPLPSGAFWMHSNLTDFPDGRIARISYPVNAATAVESTLRVYNVSGSGASATVTWDQDYILTDTEGWPNDDHGIATDGQYLYRINYNQGYKVWDLSAGSTVPVLFNGSGSGECGDSGTFCPINPSGISNATYIAHDHVNARYVVGDFDAQRFYYSKAGTPTSIPSTSVETTESSVVSSTTEPAKVTSHSIDESDTMLVEGDETYDPANNRTFRAPAGKKFGTVLWASYGTPTVEDKVLTLGWCHSDTSVSVVEEVAAGQTSFTLPAGNTNFGDPCWGTYKRVKALITLVDDENYVADAMQTGVAIDAPNTAYFETPEHYGIDVVAPEGKMFGKVLFASYGIQKLEGNMVSIGWCHSKTSVEIVEAAIANKTSGTIPASNGNYGDPCYGTYKHVQVVMSLIDDPDYVKGSAQSAPVDPAVIAAPTNVVAVAGNGSASISWDAPEAGNTEVTSYLVQVSTDGFANAITFRTETTEVLALGLANGQENEIRVAAENRTAEVISEWSTVAKTTPTAPAVTTTSTVPAEVKVSNASIKTDEKTVTIATDATFINCDKACYDQIAKDLGALDAPLYVSIDGGERTLLDGAQFSKIAVGKDAKKLTFMTLVDSAIQQKSFDVNRSGKSAEATTSSSGGGSSSNNLWWLLILVAAMLGGGGYAYNRKKK</sequence>
<evidence type="ECO:0000256" key="1">
    <source>
        <dbReference type="SAM" id="Phobius"/>
    </source>
</evidence>
<reference evidence="3" key="1">
    <citation type="submission" date="2020-05" db="EMBL/GenBank/DDBJ databases">
        <authorList>
            <person name="Chiriac C."/>
            <person name="Salcher M."/>
            <person name="Ghai R."/>
            <person name="Kavagutti S V."/>
        </authorList>
    </citation>
    <scope>NUCLEOTIDE SEQUENCE</scope>
</reference>
<dbReference type="PROSITE" id="PS51257">
    <property type="entry name" value="PROKAR_LIPOPROTEIN"/>
    <property type="match status" value="1"/>
</dbReference>
<evidence type="ECO:0000259" key="2">
    <source>
        <dbReference type="PROSITE" id="PS50853"/>
    </source>
</evidence>
<evidence type="ECO:0000313" key="3">
    <source>
        <dbReference type="EMBL" id="CAB4598914.1"/>
    </source>
</evidence>
<gene>
    <name evidence="3" type="ORF">UFOPK1808_00627</name>
</gene>
<dbReference type="PROSITE" id="PS50853">
    <property type="entry name" value="FN3"/>
    <property type="match status" value="1"/>
</dbReference>
<dbReference type="Gene3D" id="2.60.40.10">
    <property type="entry name" value="Immunoglobulins"/>
    <property type="match status" value="1"/>
</dbReference>
<protein>
    <submittedName>
        <fullName evidence="3">Unannotated protein</fullName>
    </submittedName>
</protein>
<dbReference type="CDD" id="cd22842">
    <property type="entry name" value="Gal_Rha_Lectin_BGal"/>
    <property type="match status" value="2"/>
</dbReference>
<proteinExistence type="predicted"/>